<dbReference type="PROSITE" id="PS50896">
    <property type="entry name" value="LISH"/>
    <property type="match status" value="1"/>
</dbReference>
<dbReference type="InterPro" id="IPR006595">
    <property type="entry name" value="CTLH_C"/>
</dbReference>
<dbReference type="eggNOG" id="KOG1477">
    <property type="taxonomic scope" value="Eukaryota"/>
</dbReference>
<dbReference type="EMBL" id="CAEY01000176">
    <property type="status" value="NOT_ANNOTATED_CDS"/>
    <property type="molecule type" value="Genomic_DNA"/>
</dbReference>
<proteinExistence type="inferred from homology"/>
<accession>T1KKI5</accession>
<dbReference type="InterPro" id="IPR013144">
    <property type="entry name" value="CRA_dom"/>
</dbReference>
<dbReference type="STRING" id="32264.T1KKI5"/>
<dbReference type="Pfam" id="PF10607">
    <property type="entry name" value="CTLH"/>
    <property type="match status" value="2"/>
</dbReference>
<reference evidence="6" key="1">
    <citation type="submission" date="2011-08" db="EMBL/GenBank/DDBJ databases">
        <authorList>
            <person name="Rombauts S."/>
        </authorList>
    </citation>
    <scope>NUCLEOTIDE SEQUENCE</scope>
    <source>
        <strain evidence="6">London</strain>
    </source>
</reference>
<feature type="compositionally biased region" description="Low complexity" evidence="2">
    <location>
        <begin position="411"/>
        <end position="451"/>
    </location>
</feature>
<feature type="region of interest" description="Disordered" evidence="2">
    <location>
        <begin position="357"/>
        <end position="399"/>
    </location>
</feature>
<evidence type="ECO:0000256" key="2">
    <source>
        <dbReference type="SAM" id="MobiDB-lite"/>
    </source>
</evidence>
<feature type="compositionally biased region" description="Polar residues" evidence="2">
    <location>
        <begin position="477"/>
        <end position="487"/>
    </location>
</feature>
<dbReference type="SMART" id="SM00668">
    <property type="entry name" value="CTLH"/>
    <property type="match status" value="1"/>
</dbReference>
<dbReference type="Proteomes" id="UP000015104">
    <property type="component" value="Unassembled WGS sequence"/>
</dbReference>
<evidence type="ECO:0008006" key="7">
    <source>
        <dbReference type="Google" id="ProtNLM"/>
    </source>
</evidence>
<feature type="compositionally biased region" description="Low complexity" evidence="2">
    <location>
        <begin position="372"/>
        <end position="399"/>
    </location>
</feature>
<dbReference type="InterPro" id="IPR001870">
    <property type="entry name" value="B30.2/SPRY"/>
</dbReference>
<gene>
    <name evidence="5" type="primary">107364925</name>
</gene>
<evidence type="ECO:0000313" key="6">
    <source>
        <dbReference type="Proteomes" id="UP000015104"/>
    </source>
</evidence>
<dbReference type="InterPro" id="IPR035782">
    <property type="entry name" value="SPRY_RanBP9/10"/>
</dbReference>
<dbReference type="Pfam" id="PF00622">
    <property type="entry name" value="SPRY"/>
    <property type="match status" value="1"/>
</dbReference>
<dbReference type="CDD" id="cd12909">
    <property type="entry name" value="SPRY_RanBP9_10"/>
    <property type="match status" value="1"/>
</dbReference>
<protein>
    <recommendedName>
        <fullName evidence="7">B30.2/SPRY domain-containing protein</fullName>
    </recommendedName>
</protein>
<dbReference type="PROSITE" id="PS50188">
    <property type="entry name" value="B302_SPRY"/>
    <property type="match status" value="1"/>
</dbReference>
<dbReference type="OrthoDB" id="25503at2759"/>
<evidence type="ECO:0000259" key="4">
    <source>
        <dbReference type="PROSITE" id="PS50897"/>
    </source>
</evidence>
<dbReference type="InterPro" id="IPR013320">
    <property type="entry name" value="ConA-like_dom_sf"/>
</dbReference>
<dbReference type="KEGG" id="tut:107364925"/>
<dbReference type="InterPro" id="IPR043136">
    <property type="entry name" value="B30.2/SPRY_sf"/>
</dbReference>
<feature type="region of interest" description="Disordered" evidence="2">
    <location>
        <begin position="411"/>
        <end position="487"/>
    </location>
</feature>
<keyword evidence="6" id="KW-1185">Reference proteome</keyword>
<evidence type="ECO:0000259" key="3">
    <source>
        <dbReference type="PROSITE" id="PS50188"/>
    </source>
</evidence>
<reference evidence="5" key="2">
    <citation type="submission" date="2015-06" db="UniProtKB">
        <authorList>
            <consortium name="EnsemblMetazoa"/>
        </authorList>
    </citation>
    <scope>IDENTIFICATION</scope>
</reference>
<dbReference type="InterPro" id="IPR050618">
    <property type="entry name" value="Ubq-SigPath_Reg"/>
</dbReference>
<feature type="domain" description="CTLH" evidence="4">
    <location>
        <begin position="266"/>
        <end position="323"/>
    </location>
</feature>
<dbReference type="InterPro" id="IPR003877">
    <property type="entry name" value="SPRY_dom"/>
</dbReference>
<evidence type="ECO:0000256" key="1">
    <source>
        <dbReference type="ARBA" id="ARBA00006535"/>
    </source>
</evidence>
<dbReference type="PROSITE" id="PS50897">
    <property type="entry name" value="CTLH"/>
    <property type="match status" value="1"/>
</dbReference>
<dbReference type="HOGENOM" id="CLU_009129_4_0_1"/>
<dbReference type="SMART" id="SM00449">
    <property type="entry name" value="SPRY"/>
    <property type="match status" value="1"/>
</dbReference>
<dbReference type="OMA" id="YGQQLRM"/>
<dbReference type="SMART" id="SM00757">
    <property type="entry name" value="CRA"/>
    <property type="match status" value="1"/>
</dbReference>
<sequence>MEKPFSENCVGEDFSRLTSLYPYTDLNELPLCWSNKDKANFISLSDNNLKVHYKGNGKNNKDAASVRTAIPIPSSCLLYYFEIKVLSKGRDGYMGIGLAAQGANMQRLPGWDKQSYGYHGDDGNSFCSSGTGQPYGPIFTTGDVIGCGYNIVENNCFFTKNGHNLGIAFTDLPNIPLYPTIGLQTPGEKVKANFGLEPFCYDIEDDLRALRQRITANIINHPVKYAEWQSAINKLVLSWLIHNSYCSTAEVFSSVTKQEFKENVQQIKQRLRIQQLVLTGKIEDAIQLTNKLYPDVLNDNPNLLFALKCRQFVEMISESCSKKTIQSLSSSDSVNKSAGDLKSSDSTCTTVTKTLSVTNNATNPSPKTAHPSTLICSPSSSSNSFSSSSKDFSSSTNTTSNMAATSTIISNNNTHNNSVKNCNSNDANANTTTNNSNNTINTNSTNGLSTNDCNGSLFGDKMDIDHEPEEENPPNKAHSTITSTDELSNYGEDDAMRLSMLINFGRELHKLSKQLKKKSGSNDQNKKMLLQVSSLMAYSDPTKSPIAWQLNPSEREHVCQQLNNAIVMSELGGCVHRPPLETIVKHTKSLLKLNGQCGAWLLDQL</sequence>
<name>T1KKI5_TETUR</name>
<dbReference type="FunFam" id="2.60.120.920:FF:000011">
    <property type="entry name" value="RAN binding protein 10"/>
    <property type="match status" value="1"/>
</dbReference>
<feature type="domain" description="B30.2/SPRY" evidence="3">
    <location>
        <begin position="11"/>
        <end position="199"/>
    </location>
</feature>
<dbReference type="EnsemblMetazoa" id="tetur13g03850.1">
    <property type="protein sequence ID" value="tetur13g03850.1"/>
    <property type="gene ID" value="tetur13g03850"/>
</dbReference>
<comment type="similarity">
    <text evidence="1">Belongs to the RANBP9/10 family.</text>
</comment>
<dbReference type="InterPro" id="IPR006594">
    <property type="entry name" value="LisH"/>
</dbReference>
<organism evidence="5 6">
    <name type="scientific">Tetranychus urticae</name>
    <name type="common">Two-spotted spider mite</name>
    <dbReference type="NCBI Taxonomy" id="32264"/>
    <lineage>
        <taxon>Eukaryota</taxon>
        <taxon>Metazoa</taxon>
        <taxon>Ecdysozoa</taxon>
        <taxon>Arthropoda</taxon>
        <taxon>Chelicerata</taxon>
        <taxon>Arachnida</taxon>
        <taxon>Acari</taxon>
        <taxon>Acariformes</taxon>
        <taxon>Trombidiformes</taxon>
        <taxon>Prostigmata</taxon>
        <taxon>Eleutherengona</taxon>
        <taxon>Raphignathae</taxon>
        <taxon>Tetranychoidea</taxon>
        <taxon>Tetranychidae</taxon>
        <taxon>Tetranychus</taxon>
    </lineage>
</organism>
<dbReference type="SUPFAM" id="SSF49899">
    <property type="entry name" value="Concanavalin A-like lectins/glucanases"/>
    <property type="match status" value="1"/>
</dbReference>
<dbReference type="PANTHER" id="PTHR12864">
    <property type="entry name" value="RAN BINDING PROTEIN 9-RELATED"/>
    <property type="match status" value="1"/>
</dbReference>
<dbReference type="Gene3D" id="2.60.120.920">
    <property type="match status" value="1"/>
</dbReference>
<evidence type="ECO:0000313" key="5">
    <source>
        <dbReference type="EnsemblMetazoa" id="tetur13g03850.1"/>
    </source>
</evidence>
<dbReference type="InterPro" id="IPR024964">
    <property type="entry name" value="CTLH/CRA"/>
</dbReference>
<dbReference type="AlphaFoldDB" id="T1KKI5"/>